<dbReference type="FunFam" id="3.40.50.1440:FF:000017">
    <property type="entry name" value="Tubulin epsilon chain"/>
    <property type="match status" value="1"/>
</dbReference>
<name>A0AAD5TC63_9FUNG</name>
<evidence type="ECO:0000256" key="4">
    <source>
        <dbReference type="ARBA" id="ARBA00023134"/>
    </source>
</evidence>
<dbReference type="InterPro" id="IPR008280">
    <property type="entry name" value="Tub_FtsZ_C"/>
</dbReference>
<sequence>MSNSIVVQVGQCGNQIGSRFWDMCLQEHALHNRRGIYDDALSAFFRNVHPSTFANRPVGDGNGRITGLRARGVMIDMEPAVVGAIARSPLGDLFDDNQRVTADSGSGNNWSVGNCVYGPLYRDEIFEAVRQQAEHCDALQSFFMLSSLGGGTGSGLGSYVCEMLGDEYPDVYRFVAPIVPSGDDDVVTSPYNSILSLSKLIDCADCVLPIENEALLDIHARVLAESKPASGADARSSSRRRTGTALTDSGSAEFAAGGMCASPGRKTHPFDAMNNIAANLLMNMTSSMRFEGTMNVDINDIVTNLVPFPRLKFLLSSMAPLYTLSSDPAAAARPAPRRLDQMFLDAFARDTQLVRCEPKGGRYLACALIARGDVEISDLRRNIERMSTHLRFPDWNREAWKIGLCSVPPLGQANLHHYTANMDVGDIAAASENVRDLVEEYASQEFR</sequence>
<dbReference type="InterPro" id="IPR003008">
    <property type="entry name" value="Tubulin_FtsZ_GTPase"/>
</dbReference>
<evidence type="ECO:0000259" key="7">
    <source>
        <dbReference type="SMART" id="SM00865"/>
    </source>
</evidence>
<keyword evidence="4 5" id="KW-0342">GTP-binding</keyword>
<dbReference type="GO" id="GO:0005525">
    <property type="term" value="F:GTP binding"/>
    <property type="evidence" value="ECO:0007669"/>
    <property type="project" value="UniProtKB-UniRule"/>
</dbReference>
<dbReference type="SUPFAM" id="SSF55307">
    <property type="entry name" value="Tubulin C-terminal domain-like"/>
    <property type="match status" value="1"/>
</dbReference>
<evidence type="ECO:0000256" key="5">
    <source>
        <dbReference type="RuleBase" id="RU000352"/>
    </source>
</evidence>
<dbReference type="Pfam" id="PF00091">
    <property type="entry name" value="Tubulin"/>
    <property type="match status" value="1"/>
</dbReference>
<dbReference type="CDD" id="cd02190">
    <property type="entry name" value="epsilon_tubulin"/>
    <property type="match status" value="1"/>
</dbReference>
<dbReference type="PRINTS" id="PR01519">
    <property type="entry name" value="EPSLNTUBULIN"/>
</dbReference>
<evidence type="ECO:0000313" key="8">
    <source>
        <dbReference type="EMBL" id="KAJ3169422.1"/>
    </source>
</evidence>
<dbReference type="PRINTS" id="PR01161">
    <property type="entry name" value="TUBULIN"/>
</dbReference>
<gene>
    <name evidence="8" type="primary">TUBE1</name>
    <name evidence="8" type="ORF">HDU87_000593</name>
</gene>
<dbReference type="InterPro" id="IPR018316">
    <property type="entry name" value="Tubulin/FtsZ_2-layer-sand-dom"/>
</dbReference>
<dbReference type="PROSITE" id="PS00227">
    <property type="entry name" value="TUBULIN"/>
    <property type="match status" value="1"/>
</dbReference>
<protein>
    <submittedName>
        <fullName evidence="8">Tubulin epsilon chain</fullName>
    </submittedName>
</protein>
<dbReference type="InterPro" id="IPR017975">
    <property type="entry name" value="Tubulin_CS"/>
</dbReference>
<dbReference type="PANTHER" id="PTHR11588">
    <property type="entry name" value="TUBULIN"/>
    <property type="match status" value="1"/>
</dbReference>
<dbReference type="Proteomes" id="UP001212152">
    <property type="component" value="Unassembled WGS sequence"/>
</dbReference>
<evidence type="ECO:0000313" key="9">
    <source>
        <dbReference type="Proteomes" id="UP001212152"/>
    </source>
</evidence>
<dbReference type="SUPFAM" id="SSF52490">
    <property type="entry name" value="Tubulin nucleotide-binding domain-like"/>
    <property type="match status" value="1"/>
</dbReference>
<evidence type="ECO:0000256" key="3">
    <source>
        <dbReference type="ARBA" id="ARBA00022741"/>
    </source>
</evidence>
<dbReference type="GO" id="GO:0005874">
    <property type="term" value="C:microtubule"/>
    <property type="evidence" value="ECO:0007669"/>
    <property type="project" value="UniProtKB-KW"/>
</dbReference>
<dbReference type="SMART" id="SM00864">
    <property type="entry name" value="Tubulin"/>
    <property type="match status" value="1"/>
</dbReference>
<dbReference type="InterPro" id="IPR000217">
    <property type="entry name" value="Tubulin"/>
</dbReference>
<comment type="similarity">
    <text evidence="1 5">Belongs to the tubulin family.</text>
</comment>
<keyword evidence="2 5" id="KW-0493">Microtubule</keyword>
<dbReference type="EMBL" id="JADGJQ010000106">
    <property type="protein sequence ID" value="KAJ3169422.1"/>
    <property type="molecule type" value="Genomic_DNA"/>
</dbReference>
<dbReference type="SMART" id="SM00865">
    <property type="entry name" value="Tubulin_C"/>
    <property type="match status" value="1"/>
</dbReference>
<comment type="caution">
    <text evidence="8">The sequence shown here is derived from an EMBL/GenBank/DDBJ whole genome shotgun (WGS) entry which is preliminary data.</text>
</comment>
<proteinExistence type="inferred from homology"/>
<dbReference type="InterPro" id="IPR004057">
    <property type="entry name" value="Epsilon_tubulin"/>
</dbReference>
<dbReference type="InterPro" id="IPR036525">
    <property type="entry name" value="Tubulin/FtsZ_GTPase_sf"/>
</dbReference>
<evidence type="ECO:0000259" key="6">
    <source>
        <dbReference type="SMART" id="SM00864"/>
    </source>
</evidence>
<organism evidence="8 9">
    <name type="scientific">Geranomyces variabilis</name>
    <dbReference type="NCBI Taxonomy" id="109894"/>
    <lineage>
        <taxon>Eukaryota</taxon>
        <taxon>Fungi</taxon>
        <taxon>Fungi incertae sedis</taxon>
        <taxon>Chytridiomycota</taxon>
        <taxon>Chytridiomycota incertae sedis</taxon>
        <taxon>Chytridiomycetes</taxon>
        <taxon>Spizellomycetales</taxon>
        <taxon>Powellomycetaceae</taxon>
        <taxon>Geranomyces</taxon>
    </lineage>
</organism>
<keyword evidence="9" id="KW-1185">Reference proteome</keyword>
<dbReference type="AlphaFoldDB" id="A0AAD5TC63"/>
<dbReference type="Gene3D" id="3.40.50.1440">
    <property type="entry name" value="Tubulin/FtsZ, GTPase domain"/>
    <property type="match status" value="1"/>
</dbReference>
<evidence type="ECO:0000256" key="2">
    <source>
        <dbReference type="ARBA" id="ARBA00022701"/>
    </source>
</evidence>
<dbReference type="Pfam" id="PF03953">
    <property type="entry name" value="Tubulin_C"/>
    <property type="match status" value="1"/>
</dbReference>
<dbReference type="GO" id="GO:0007017">
    <property type="term" value="P:microtubule-based process"/>
    <property type="evidence" value="ECO:0007669"/>
    <property type="project" value="InterPro"/>
</dbReference>
<reference evidence="8" key="1">
    <citation type="submission" date="2020-05" db="EMBL/GenBank/DDBJ databases">
        <title>Phylogenomic resolution of chytrid fungi.</title>
        <authorList>
            <person name="Stajich J.E."/>
            <person name="Amses K."/>
            <person name="Simmons R."/>
            <person name="Seto K."/>
            <person name="Myers J."/>
            <person name="Bonds A."/>
            <person name="Quandt C.A."/>
            <person name="Barry K."/>
            <person name="Liu P."/>
            <person name="Grigoriev I."/>
            <person name="Longcore J.E."/>
            <person name="James T.Y."/>
        </authorList>
    </citation>
    <scope>NUCLEOTIDE SEQUENCE</scope>
    <source>
        <strain evidence="8">JEL0379</strain>
    </source>
</reference>
<accession>A0AAD5TC63</accession>
<evidence type="ECO:0000256" key="1">
    <source>
        <dbReference type="ARBA" id="ARBA00009636"/>
    </source>
</evidence>
<feature type="domain" description="Tubulin/FtsZ GTPase" evidence="6">
    <location>
        <begin position="54"/>
        <end position="292"/>
    </location>
</feature>
<feature type="domain" description="Tubulin/FtsZ 2-layer sandwich" evidence="7">
    <location>
        <begin position="294"/>
        <end position="440"/>
    </location>
</feature>
<keyword evidence="3 5" id="KW-0547">Nucleotide-binding</keyword>